<evidence type="ECO:0000313" key="2">
    <source>
        <dbReference type="Proteomes" id="UP001055072"/>
    </source>
</evidence>
<dbReference type="EMBL" id="MU274902">
    <property type="protein sequence ID" value="KAI0093114.1"/>
    <property type="molecule type" value="Genomic_DNA"/>
</dbReference>
<evidence type="ECO:0000313" key="1">
    <source>
        <dbReference type="EMBL" id="KAI0093114.1"/>
    </source>
</evidence>
<name>A0ACB8UGE7_9APHY</name>
<gene>
    <name evidence="1" type="ORF">BDY19DRAFT_902914</name>
</gene>
<reference evidence="1" key="1">
    <citation type="journal article" date="2021" name="Environ. Microbiol.">
        <title>Gene family expansions and transcriptome signatures uncover fungal adaptations to wood decay.</title>
        <authorList>
            <person name="Hage H."/>
            <person name="Miyauchi S."/>
            <person name="Viragh M."/>
            <person name="Drula E."/>
            <person name="Min B."/>
            <person name="Chaduli D."/>
            <person name="Navarro D."/>
            <person name="Favel A."/>
            <person name="Norest M."/>
            <person name="Lesage-Meessen L."/>
            <person name="Balint B."/>
            <person name="Merenyi Z."/>
            <person name="de Eugenio L."/>
            <person name="Morin E."/>
            <person name="Martinez A.T."/>
            <person name="Baldrian P."/>
            <person name="Stursova M."/>
            <person name="Martinez M.J."/>
            <person name="Novotny C."/>
            <person name="Magnuson J.K."/>
            <person name="Spatafora J.W."/>
            <person name="Maurice S."/>
            <person name="Pangilinan J."/>
            <person name="Andreopoulos W."/>
            <person name="LaButti K."/>
            <person name="Hundley H."/>
            <person name="Na H."/>
            <person name="Kuo A."/>
            <person name="Barry K."/>
            <person name="Lipzen A."/>
            <person name="Henrissat B."/>
            <person name="Riley R."/>
            <person name="Ahrendt S."/>
            <person name="Nagy L.G."/>
            <person name="Grigoriev I.V."/>
            <person name="Martin F."/>
            <person name="Rosso M.N."/>
        </authorList>
    </citation>
    <scope>NUCLEOTIDE SEQUENCE</scope>
    <source>
        <strain evidence="1">CBS 384.51</strain>
    </source>
</reference>
<sequence>MGHFYDEIPDDPKLVEWILNQKLFHVASAPLNGGHVNVSPKGYQTFKLVNRKACWYLDLLGSGNETISHLYEHGNGRITILFQAFDGPARLVRIYGKGKVFERGSPEYEKLLVSSNQPSPDDEYDWPTPEARPGARSIIWIDITKVGTSCGFSVPLMEFVAERDILDKWNTKLEEGDAKAEDPYTLDPDHGFLSWLHTMNTWSIDGLPGLKNIRPASYETINNVMSQFGLTLSKKSKNRIISLHSLQMILLGVGIGVLSSYLTRENSQGLATVLYVSFRPIVSGRKSSCHLNRATMINIAVLPLYDMGHYYDEIPNNPKLIEWIKDQKLFHVASSPLKGGHVNVSPKGQQTFKLVNHKACWYLDLTGSGNETISHLYEPGNGRLVIMFEAFQGPPRILRFWGQGKVFERGSPEFERLMNEGDSEFGFPTPEMLPGARAIIWLDITRVGTSCGYAVPFMKFEAHRDTLNNNMAKREQNDDTTADPFLLPAARGLHSYWAAKNSWSLDGLPGVQSIAQMVRDDRVDEALTESGLTRESIFGGIHRKGADLPAGMTVGIAIGCHKPS</sequence>
<keyword evidence="2" id="KW-1185">Reference proteome</keyword>
<comment type="caution">
    <text evidence="1">The sequence shown here is derived from an EMBL/GenBank/DDBJ whole genome shotgun (WGS) entry which is preliminary data.</text>
</comment>
<accession>A0ACB8UGE7</accession>
<dbReference type="Proteomes" id="UP001055072">
    <property type="component" value="Unassembled WGS sequence"/>
</dbReference>
<organism evidence="1 2">
    <name type="scientific">Irpex rosettiformis</name>
    <dbReference type="NCBI Taxonomy" id="378272"/>
    <lineage>
        <taxon>Eukaryota</taxon>
        <taxon>Fungi</taxon>
        <taxon>Dikarya</taxon>
        <taxon>Basidiomycota</taxon>
        <taxon>Agaricomycotina</taxon>
        <taxon>Agaricomycetes</taxon>
        <taxon>Polyporales</taxon>
        <taxon>Irpicaceae</taxon>
        <taxon>Irpex</taxon>
    </lineage>
</organism>
<proteinExistence type="predicted"/>
<protein>
    <submittedName>
        <fullName evidence="1">Uncharacterized protein</fullName>
    </submittedName>
</protein>